<dbReference type="Gene3D" id="2.40.10.120">
    <property type="match status" value="1"/>
</dbReference>
<reference evidence="5 6" key="1">
    <citation type="submission" date="2018-09" db="EMBL/GenBank/DDBJ databases">
        <title>Paenibacillus aracenensis nov. sp. isolated from a cave in southern Spain.</title>
        <authorList>
            <person name="Jurado V."/>
            <person name="Gutierrez-Patricio S."/>
            <person name="Gonzalez-Pimentel J.L."/>
            <person name="Miller A.Z."/>
            <person name="Laiz L."/>
            <person name="Saiz-Jimenez C."/>
        </authorList>
    </citation>
    <scope>NUCLEOTIDE SEQUENCE [LARGE SCALE GENOMIC DNA]</scope>
    <source>
        <strain evidence="5 6">DSM 22867</strain>
    </source>
</reference>
<dbReference type="GO" id="GO:0006508">
    <property type="term" value="P:proteolysis"/>
    <property type="evidence" value="ECO:0007669"/>
    <property type="project" value="UniProtKB-KW"/>
</dbReference>
<dbReference type="PANTHER" id="PTHR43343">
    <property type="entry name" value="PEPTIDASE S12"/>
    <property type="match status" value="1"/>
</dbReference>
<evidence type="ECO:0000256" key="1">
    <source>
        <dbReference type="ARBA" id="ARBA00022670"/>
    </source>
</evidence>
<dbReference type="Pfam" id="PF13365">
    <property type="entry name" value="Trypsin_2"/>
    <property type="match status" value="1"/>
</dbReference>
<evidence type="ECO:0000259" key="4">
    <source>
        <dbReference type="Pfam" id="PF07833"/>
    </source>
</evidence>
<dbReference type="Pfam" id="PF07833">
    <property type="entry name" value="Cu_amine_oxidN1"/>
    <property type="match status" value="1"/>
</dbReference>
<dbReference type="AlphaFoldDB" id="A0A3A1V2F5"/>
<keyword evidence="6" id="KW-1185">Reference proteome</keyword>
<dbReference type="SUPFAM" id="SSF55383">
    <property type="entry name" value="Copper amine oxidase, domain N"/>
    <property type="match status" value="1"/>
</dbReference>
<organism evidence="5 6">
    <name type="scientific">Paenibacillus nanensis</name>
    <dbReference type="NCBI Taxonomy" id="393251"/>
    <lineage>
        <taxon>Bacteria</taxon>
        <taxon>Bacillati</taxon>
        <taxon>Bacillota</taxon>
        <taxon>Bacilli</taxon>
        <taxon>Bacillales</taxon>
        <taxon>Paenibacillaceae</taxon>
        <taxon>Paenibacillus</taxon>
    </lineage>
</organism>
<keyword evidence="1" id="KW-0645">Protease</keyword>
<evidence type="ECO:0000313" key="6">
    <source>
        <dbReference type="Proteomes" id="UP000266482"/>
    </source>
</evidence>
<keyword evidence="2" id="KW-0378">Hydrolase</keyword>
<dbReference type="InterPro" id="IPR036582">
    <property type="entry name" value="Mao_N_sf"/>
</dbReference>
<gene>
    <name evidence="5" type="ORF">D3P08_12010</name>
</gene>
<dbReference type="InterPro" id="IPR009003">
    <property type="entry name" value="Peptidase_S1_PA"/>
</dbReference>
<dbReference type="SUPFAM" id="SSF50494">
    <property type="entry name" value="Trypsin-like serine proteases"/>
    <property type="match status" value="1"/>
</dbReference>
<dbReference type="Proteomes" id="UP000266482">
    <property type="component" value="Unassembled WGS sequence"/>
</dbReference>
<dbReference type="Gene3D" id="3.30.457.10">
    <property type="entry name" value="Copper amine oxidase-like, N-terminal domain"/>
    <property type="match status" value="1"/>
</dbReference>
<dbReference type="PANTHER" id="PTHR43343:SF3">
    <property type="entry name" value="PROTEASE DO-LIKE 8, CHLOROPLASTIC"/>
    <property type="match status" value="1"/>
</dbReference>
<name>A0A3A1V2F5_9BACL</name>
<dbReference type="GO" id="GO:0004252">
    <property type="term" value="F:serine-type endopeptidase activity"/>
    <property type="evidence" value="ECO:0007669"/>
    <property type="project" value="InterPro"/>
</dbReference>
<dbReference type="InterPro" id="IPR051201">
    <property type="entry name" value="Chloro_Bact_Ser_Proteases"/>
</dbReference>
<comment type="caution">
    <text evidence="5">The sequence shown here is derived from an EMBL/GenBank/DDBJ whole genome shotgun (WGS) entry which is preliminary data.</text>
</comment>
<sequence length="553" mass="60671">MSKSEISLESQTFHRQCEIVSGRIGKESYVWLLWENVEDVFMKKSWYNRLVSPMLATALLLAPLSVQSVSAASAASAKADKSESIQLWVDGEQVKLSAPIYKTGGAAMVPMADLLDSLGASSALEKKTNAIIIRDGRLTITMAIGQKEAIVNGKTVKMDAAAALKNGVPFVPLRFVAEQLEADVKWDGAIPAIRVSSWYYQEIEQDTEEEAPEVELEKLTSTEIVDLYDESVVFIATNVAFGSGIVIGENLVLTNYHVMEDATSATVNSIYYDEIAVEGVVAADKEADLAIILTKEPLDLAPVEVGYGYQARKGDRVYAIGSPLGLQNTVSEGLISNLSYENGISYIQTNAPIDHGSSGGALFNEYGELVGITYAGIDGSYADLNFAIAAFQAAMLIDSVTEEMIEKAEFLTPSLPETLVGAPLEDIRSLMEQEFSSVQTLEGVAEFKDWDVKRDAEGWLVLTANIDPLYYLYYGESTSGELSMWAVNMAHELHRMLPDDRIQVTISFDRDYGFQPRGLAPGEVTSVGNGKWKVRYPVIDMQIKDQLYIETRM</sequence>
<dbReference type="PRINTS" id="PR00834">
    <property type="entry name" value="PROTEASES2C"/>
</dbReference>
<accession>A0A3A1V2F5</accession>
<keyword evidence="3" id="KW-0720">Serine protease</keyword>
<evidence type="ECO:0000256" key="3">
    <source>
        <dbReference type="ARBA" id="ARBA00022825"/>
    </source>
</evidence>
<dbReference type="InterPro" id="IPR001940">
    <property type="entry name" value="Peptidase_S1C"/>
</dbReference>
<protein>
    <recommendedName>
        <fullName evidence="4">Copper amine oxidase-like N-terminal domain-containing protein</fullName>
    </recommendedName>
</protein>
<proteinExistence type="predicted"/>
<feature type="domain" description="Copper amine oxidase-like N-terminal" evidence="4">
    <location>
        <begin position="89"/>
        <end position="190"/>
    </location>
</feature>
<dbReference type="EMBL" id="QXQA01000006">
    <property type="protein sequence ID" value="RIX52733.1"/>
    <property type="molecule type" value="Genomic_DNA"/>
</dbReference>
<evidence type="ECO:0000256" key="2">
    <source>
        <dbReference type="ARBA" id="ARBA00022801"/>
    </source>
</evidence>
<evidence type="ECO:0000313" key="5">
    <source>
        <dbReference type="EMBL" id="RIX52733.1"/>
    </source>
</evidence>
<dbReference type="OrthoDB" id="189537at2"/>
<dbReference type="InterPro" id="IPR012854">
    <property type="entry name" value="Cu_amine_oxidase-like_N"/>
</dbReference>